<dbReference type="InterPro" id="IPR002455">
    <property type="entry name" value="GPCR3_GABA-B"/>
</dbReference>
<evidence type="ECO:0000313" key="11">
    <source>
        <dbReference type="Proteomes" id="UP000225706"/>
    </source>
</evidence>
<evidence type="ECO:0000256" key="1">
    <source>
        <dbReference type="ARBA" id="ARBA00004370"/>
    </source>
</evidence>
<dbReference type="SUPFAM" id="SSF53822">
    <property type="entry name" value="Periplasmic binding protein-like I"/>
    <property type="match status" value="1"/>
</dbReference>
<dbReference type="PANTHER" id="PTHR10519">
    <property type="entry name" value="GABA-B RECEPTOR"/>
    <property type="match status" value="1"/>
</dbReference>
<keyword evidence="6 10" id="KW-0675">Receptor</keyword>
<comment type="caution">
    <text evidence="10">The sequence shown here is derived from an EMBL/GenBank/DDBJ whole genome shotgun (WGS) entry which is preliminary data.</text>
</comment>
<dbReference type="PANTHER" id="PTHR10519:SF20">
    <property type="entry name" value="G-PROTEIN COUPLED RECEPTOR 156-RELATED"/>
    <property type="match status" value="1"/>
</dbReference>
<keyword evidence="11" id="KW-1185">Reference proteome</keyword>
<keyword evidence="7" id="KW-0325">Glycoprotein</keyword>
<evidence type="ECO:0000256" key="8">
    <source>
        <dbReference type="ARBA" id="ARBA00023224"/>
    </source>
</evidence>
<dbReference type="GO" id="GO:0004965">
    <property type="term" value="F:G protein-coupled GABA receptor activity"/>
    <property type="evidence" value="ECO:0007669"/>
    <property type="project" value="InterPro"/>
</dbReference>
<evidence type="ECO:0000259" key="9">
    <source>
        <dbReference type="Pfam" id="PF01094"/>
    </source>
</evidence>
<accession>A0A2B4RYI8</accession>
<dbReference type="OrthoDB" id="73209at2759"/>
<evidence type="ECO:0000256" key="7">
    <source>
        <dbReference type="ARBA" id="ARBA00023180"/>
    </source>
</evidence>
<keyword evidence="8" id="KW-0807">Transducer</keyword>
<dbReference type="Gene3D" id="3.40.50.2300">
    <property type="match status" value="2"/>
</dbReference>
<feature type="domain" description="Receptor ligand binding region" evidence="9">
    <location>
        <begin position="304"/>
        <end position="614"/>
    </location>
</feature>
<evidence type="ECO:0000256" key="4">
    <source>
        <dbReference type="ARBA" id="ARBA00023040"/>
    </source>
</evidence>
<evidence type="ECO:0000256" key="2">
    <source>
        <dbReference type="ARBA" id="ARBA00022692"/>
    </source>
</evidence>
<name>A0A2B4RYI8_STYPI</name>
<dbReference type="AlphaFoldDB" id="A0A2B4RYI8"/>
<dbReference type="Pfam" id="PF01094">
    <property type="entry name" value="ANF_receptor"/>
    <property type="match status" value="1"/>
</dbReference>
<dbReference type="InterPro" id="IPR001828">
    <property type="entry name" value="ANF_lig-bd_rcpt"/>
</dbReference>
<dbReference type="EMBL" id="LSMT01000246">
    <property type="protein sequence ID" value="PFX22226.1"/>
    <property type="molecule type" value="Genomic_DNA"/>
</dbReference>
<dbReference type="InterPro" id="IPR028082">
    <property type="entry name" value="Peripla_BP_I"/>
</dbReference>
<evidence type="ECO:0000256" key="6">
    <source>
        <dbReference type="ARBA" id="ARBA00023170"/>
    </source>
</evidence>
<comment type="subcellular location">
    <subcellularLocation>
        <location evidence="1">Membrane</location>
    </subcellularLocation>
</comment>
<keyword evidence="5" id="KW-0472">Membrane</keyword>
<evidence type="ECO:0000256" key="3">
    <source>
        <dbReference type="ARBA" id="ARBA00022989"/>
    </source>
</evidence>
<dbReference type="GO" id="GO:0038039">
    <property type="term" value="C:G protein-coupled receptor heterodimeric complex"/>
    <property type="evidence" value="ECO:0007669"/>
    <property type="project" value="TreeGrafter"/>
</dbReference>
<keyword evidence="2" id="KW-0812">Transmembrane</keyword>
<reference evidence="11" key="1">
    <citation type="journal article" date="2017" name="bioRxiv">
        <title>Comparative analysis of the genomes of Stylophora pistillata and Acropora digitifera provides evidence for extensive differences between species of corals.</title>
        <authorList>
            <person name="Voolstra C.R."/>
            <person name="Li Y."/>
            <person name="Liew Y.J."/>
            <person name="Baumgarten S."/>
            <person name="Zoccola D."/>
            <person name="Flot J.-F."/>
            <person name="Tambutte S."/>
            <person name="Allemand D."/>
            <person name="Aranda M."/>
        </authorList>
    </citation>
    <scope>NUCLEOTIDE SEQUENCE [LARGE SCALE GENOMIC DNA]</scope>
</reference>
<keyword evidence="4" id="KW-0297">G-protein coupled receptor</keyword>
<dbReference type="SUPFAM" id="SSF53850">
    <property type="entry name" value="Periplasmic binding protein-like II"/>
    <property type="match status" value="1"/>
</dbReference>
<gene>
    <name evidence="10" type="primary">GABBR1</name>
    <name evidence="10" type="ORF">AWC38_SpisGene13234</name>
</gene>
<proteinExistence type="predicted"/>
<dbReference type="CDD" id="cd06366">
    <property type="entry name" value="PBP1_GABAb_receptor"/>
    <property type="match status" value="1"/>
</dbReference>
<dbReference type="Proteomes" id="UP000225706">
    <property type="component" value="Unassembled WGS sequence"/>
</dbReference>
<protein>
    <submittedName>
        <fullName evidence="10">Gamma-aminobutyric acid type B receptor subunit 1</fullName>
    </submittedName>
</protein>
<sequence length="628" mass="71229">MIDTEVWVPFDREYHVGNEVLMDAGSIGFTGRSLSSRLGWFTNSFFVGRMWSEHHQPADHWRALQLRVILQELSLASELITCQACIEHEFHPLQCVQLNQSGKNCVTLLAAQKGNLSSFMIEDQIKSLQLNVSVLWLGNNLTSTVLLNEAKGKPLLFCAWDPSPLTTASKFRRIIFPECSFPSNYIALNLTNKSHGGCDFPLYDLRKFVWKEIQMRYKDIYGLLKAISLTREQITDILQQVGTTQNSTSINDSVCHWMNKSRDIWLPWIQAETTAKRIVYIGGMFPSLVEAKAVWSSPGDEVGAQLAIKEINREIRVLERCKLELLVAPTQCRRELVISAYIRYLNLDHAQKVIGIVGPACSKATLPIAEVARFHNTILMGYGADDVSLSDRTRFPMFFRTNPSVDEFKLAFLSIFRAFSWKKCAILREAKYPVNTVQSRTEFLTKNGVQVLSRELPSDEDLDAQSYVKNVAESKLTVIMLDAYPAVTRAVTCQAYKEGLTPEKGYVWFLLDWLESDWWDVDFFNSKKHAAPESVPCSTDDLKTFVDQGYFTLSSPFFGDDEQPVVGGGTVKQWKERYRSTVAKQKKEWSGYASFAHDAVWTYALALDQLLKNDSLALDKIDTNSTSV</sequence>
<dbReference type="PRINTS" id="PR01177">
    <property type="entry name" value="GABAB1RECPTR"/>
</dbReference>
<dbReference type="GO" id="GO:0007214">
    <property type="term" value="P:gamma-aminobutyric acid signaling pathway"/>
    <property type="evidence" value="ECO:0007669"/>
    <property type="project" value="TreeGrafter"/>
</dbReference>
<dbReference type="PRINTS" id="PR01176">
    <property type="entry name" value="GABABRECEPTR"/>
</dbReference>
<organism evidence="10 11">
    <name type="scientific">Stylophora pistillata</name>
    <name type="common">Smooth cauliflower coral</name>
    <dbReference type="NCBI Taxonomy" id="50429"/>
    <lineage>
        <taxon>Eukaryota</taxon>
        <taxon>Metazoa</taxon>
        <taxon>Cnidaria</taxon>
        <taxon>Anthozoa</taxon>
        <taxon>Hexacorallia</taxon>
        <taxon>Scleractinia</taxon>
        <taxon>Astrocoeniina</taxon>
        <taxon>Pocilloporidae</taxon>
        <taxon>Stylophora</taxon>
    </lineage>
</organism>
<evidence type="ECO:0000313" key="10">
    <source>
        <dbReference type="EMBL" id="PFX22226.1"/>
    </source>
</evidence>
<evidence type="ECO:0000256" key="5">
    <source>
        <dbReference type="ARBA" id="ARBA00023136"/>
    </source>
</evidence>
<keyword evidence="3" id="KW-1133">Transmembrane helix</keyword>